<dbReference type="EMBL" id="JACMSF010000025">
    <property type="protein sequence ID" value="MBC2904419.1"/>
    <property type="molecule type" value="Genomic_DNA"/>
</dbReference>
<protein>
    <submittedName>
        <fullName evidence="1">Uncharacterized protein</fullName>
    </submittedName>
</protein>
<gene>
    <name evidence="1" type="ORF">H4N64_22965</name>
</gene>
<accession>A0A7X1MAK8</accession>
<dbReference type="Proteomes" id="UP000584670">
    <property type="component" value="Unassembled WGS sequence"/>
</dbReference>
<evidence type="ECO:0000313" key="1">
    <source>
        <dbReference type="EMBL" id="MBC2904419.1"/>
    </source>
</evidence>
<comment type="caution">
    <text evidence="1">The sequence shown here is derived from an EMBL/GenBank/DDBJ whole genome shotgun (WGS) entry which is preliminary data.</text>
</comment>
<sequence length="165" mass="17858">MLRLPPLFDIAGRDDTFTFWQPHPQAVLASLTVRAWSCDVSATVQETLSDGLGEWAIFQDVTPEPPVRGQGEDANGREVGAAAVGTGFAVVVVFRELVEEEEGRQVGEALQTLEAGLAEAFVDGDCAADGTPVIRVLDVRPVVPDRTYRCDLEARYGQLRGRSNS</sequence>
<proteinExistence type="predicted"/>
<name>A0A7X1MAK8_9ACTN</name>
<dbReference type="RefSeq" id="WP_186284332.1">
    <property type="nucleotide sequence ID" value="NZ_JACMSF010000025.1"/>
</dbReference>
<reference evidence="1 2" key="1">
    <citation type="submission" date="2020-08" db="EMBL/GenBank/DDBJ databases">
        <title>Streptomyces sp. PSKA01 genome sequencing and assembly.</title>
        <authorList>
            <person name="Mandal S."/>
            <person name="Maiti P.K."/>
            <person name="Das P."/>
        </authorList>
    </citation>
    <scope>NUCLEOTIDE SEQUENCE [LARGE SCALE GENOMIC DNA]</scope>
    <source>
        <strain evidence="1 2">PSKA01</strain>
    </source>
</reference>
<evidence type="ECO:0000313" key="2">
    <source>
        <dbReference type="Proteomes" id="UP000584670"/>
    </source>
</evidence>
<dbReference type="AlphaFoldDB" id="A0A7X1MAK8"/>
<organism evidence="1 2">
    <name type="scientific">Streptomyces cupreus</name>
    <dbReference type="NCBI Taxonomy" id="2759956"/>
    <lineage>
        <taxon>Bacteria</taxon>
        <taxon>Bacillati</taxon>
        <taxon>Actinomycetota</taxon>
        <taxon>Actinomycetes</taxon>
        <taxon>Kitasatosporales</taxon>
        <taxon>Streptomycetaceae</taxon>
        <taxon>Streptomyces</taxon>
    </lineage>
</organism>
<keyword evidence="2" id="KW-1185">Reference proteome</keyword>